<evidence type="ECO:0000313" key="1">
    <source>
        <dbReference type="EMBL" id="KAF1831323.1"/>
    </source>
</evidence>
<reference evidence="1" key="1">
    <citation type="submission" date="2020-01" db="EMBL/GenBank/DDBJ databases">
        <authorList>
            <consortium name="DOE Joint Genome Institute"/>
            <person name="Haridas S."/>
            <person name="Albert R."/>
            <person name="Binder M."/>
            <person name="Bloem J."/>
            <person name="Labutti K."/>
            <person name="Salamov A."/>
            <person name="Andreopoulos B."/>
            <person name="Baker S.E."/>
            <person name="Barry K."/>
            <person name="Bills G."/>
            <person name="Bluhm B.H."/>
            <person name="Cannon C."/>
            <person name="Castanera R."/>
            <person name="Culley D.E."/>
            <person name="Daum C."/>
            <person name="Ezra D."/>
            <person name="Gonzalez J.B."/>
            <person name="Henrissat B."/>
            <person name="Kuo A."/>
            <person name="Liang C."/>
            <person name="Lipzen A."/>
            <person name="Lutzoni F."/>
            <person name="Magnuson J."/>
            <person name="Mondo S."/>
            <person name="Nolan M."/>
            <person name="Ohm R."/>
            <person name="Pangilinan J."/>
            <person name="Park H.-J."/>
            <person name="Ramirez L."/>
            <person name="Alfaro M."/>
            <person name="Sun H."/>
            <person name="Tritt A."/>
            <person name="Yoshinaga Y."/>
            <person name="Zwiers L.-H."/>
            <person name="Turgeon B.G."/>
            <person name="Goodwin S.B."/>
            <person name="Spatafora J.W."/>
            <person name="Crous P.W."/>
            <person name="Grigoriev I.V."/>
        </authorList>
    </citation>
    <scope>NUCLEOTIDE SEQUENCE</scope>
    <source>
        <strain evidence="1">P77</strain>
    </source>
</reference>
<dbReference type="AlphaFoldDB" id="A0A6A5KD56"/>
<dbReference type="InterPro" id="IPR051678">
    <property type="entry name" value="AGP_Transferase"/>
</dbReference>
<dbReference type="PANTHER" id="PTHR21310:SF51">
    <property type="entry name" value="AMINOGLYCOSIDE PHOSPHOTRANSFERASE DOMAIN-CONTAINING PROTEIN"/>
    <property type="match status" value="1"/>
</dbReference>
<dbReference type="Proteomes" id="UP000800040">
    <property type="component" value="Unassembled WGS sequence"/>
</dbReference>
<dbReference type="OrthoDB" id="10003767at2759"/>
<name>A0A6A5KD56_9PLEO</name>
<accession>A0A6A5KD56</accession>
<organism evidence="1 2">
    <name type="scientific">Decorospora gaudefroyi</name>
    <dbReference type="NCBI Taxonomy" id="184978"/>
    <lineage>
        <taxon>Eukaryota</taxon>
        <taxon>Fungi</taxon>
        <taxon>Dikarya</taxon>
        <taxon>Ascomycota</taxon>
        <taxon>Pezizomycotina</taxon>
        <taxon>Dothideomycetes</taxon>
        <taxon>Pleosporomycetidae</taxon>
        <taxon>Pleosporales</taxon>
        <taxon>Pleosporineae</taxon>
        <taxon>Pleosporaceae</taxon>
        <taxon>Decorospora</taxon>
    </lineage>
</organism>
<dbReference type="EMBL" id="ML975367">
    <property type="protein sequence ID" value="KAF1831323.1"/>
    <property type="molecule type" value="Genomic_DNA"/>
</dbReference>
<sequence length="264" mass="29931">MAELQTLQFDKTGMLNLDKSDKPAVGHFWETVGGIYKKRQPVSSTLNFLFSRIEDRWPTDQTLDDDISGASEAEHTRDLHQDRGMRKIIEIIFTSPPFTPASTDEKETFVTRHPDLDLQNILTDNQGDVIGILDWHEAVTAPRCVGYAALPHFLTHAWHPGFSLQEPPYLSWTVDHYRRLYADAMKQACVDGKYTYKSAMYQAVYVSVTRGGSAPDVVNKVLLQLPGLRLTNLNELQERIGRGWKTAEEYLEVEVAELMAMESG</sequence>
<gene>
    <name evidence="1" type="ORF">BDW02DRAFT_606904</name>
</gene>
<protein>
    <submittedName>
        <fullName evidence="1">Uncharacterized protein</fullName>
    </submittedName>
</protein>
<proteinExistence type="predicted"/>
<evidence type="ECO:0000313" key="2">
    <source>
        <dbReference type="Proteomes" id="UP000800040"/>
    </source>
</evidence>
<dbReference type="PANTHER" id="PTHR21310">
    <property type="entry name" value="AMINOGLYCOSIDE PHOSPHOTRANSFERASE-RELATED-RELATED"/>
    <property type="match status" value="1"/>
</dbReference>
<keyword evidence="2" id="KW-1185">Reference proteome</keyword>